<protein>
    <recommendedName>
        <fullName evidence="2">NADH dehydrogenase [ubiquinone] 1 alpha subcomplex subunit 9, mitochondrial</fullName>
    </recommendedName>
    <alternativeName>
        <fullName evidence="4">Complex I-39kD</fullName>
    </alternativeName>
    <alternativeName>
        <fullName evidence="3">NADH-ubiquinone oxidoreductase 39 kDa subunit</fullName>
    </alternativeName>
</protein>
<dbReference type="CDD" id="cd05271">
    <property type="entry name" value="NDUFA9_like_SDR_a"/>
    <property type="match status" value="1"/>
</dbReference>
<dbReference type="InterPro" id="IPR051207">
    <property type="entry name" value="ComplexI_NDUFA9_subunit"/>
</dbReference>
<reference evidence="8" key="1">
    <citation type="submission" date="2021-12" db="EMBL/GenBank/DDBJ databases">
        <authorList>
            <person name="King R."/>
        </authorList>
    </citation>
    <scope>NUCLEOTIDE SEQUENCE</scope>
</reference>
<evidence type="ECO:0000256" key="1">
    <source>
        <dbReference type="ARBA" id="ARBA00038501"/>
    </source>
</evidence>
<comment type="subunit">
    <text evidence="5">Complex I is composed of 45 different subunits. This a component of the hydrophobic protein fraction. Interacts with BLOC1S1. Interacts with SLC2A4. Interacts with CLOCK. Interacts with RAB5IF.</text>
</comment>
<comment type="similarity">
    <text evidence="6">Belongs to the 3-beta-HSD family.</text>
</comment>
<dbReference type="PANTHER" id="PTHR12126:SF11">
    <property type="entry name" value="NADH DEHYDROGENASE [UBIQUINONE] 1 ALPHA SUBCOMPLEX SUBUNIT 9, MITOCHONDRIAL"/>
    <property type="match status" value="1"/>
</dbReference>
<keyword evidence="9" id="KW-1185">Reference proteome</keyword>
<dbReference type="GO" id="GO:0044877">
    <property type="term" value="F:protein-containing complex binding"/>
    <property type="evidence" value="ECO:0007669"/>
    <property type="project" value="TreeGrafter"/>
</dbReference>
<dbReference type="AlphaFoldDB" id="A0A9P0AJ06"/>
<evidence type="ECO:0000256" key="5">
    <source>
        <dbReference type="ARBA" id="ARBA00046455"/>
    </source>
</evidence>
<dbReference type="SUPFAM" id="SSF51735">
    <property type="entry name" value="NAD(P)-binding Rossmann-fold domains"/>
    <property type="match status" value="1"/>
</dbReference>
<keyword evidence="6" id="KW-0560">Oxidoreductase</keyword>
<dbReference type="GO" id="GO:0005739">
    <property type="term" value="C:mitochondrion"/>
    <property type="evidence" value="ECO:0007669"/>
    <property type="project" value="TreeGrafter"/>
</dbReference>
<evidence type="ECO:0000256" key="2">
    <source>
        <dbReference type="ARBA" id="ARBA00040720"/>
    </source>
</evidence>
<comment type="similarity">
    <text evidence="1">Belongs to the complex I NDUFA9 subunit family.</text>
</comment>
<dbReference type="Proteomes" id="UP001152759">
    <property type="component" value="Chromosome 9"/>
</dbReference>
<evidence type="ECO:0000256" key="3">
    <source>
        <dbReference type="ARBA" id="ARBA00042000"/>
    </source>
</evidence>
<dbReference type="InterPro" id="IPR036291">
    <property type="entry name" value="NAD(P)-bd_dom_sf"/>
</dbReference>
<dbReference type="InterPro" id="IPR002225">
    <property type="entry name" value="3Beta_OHSteriod_DH/Estase"/>
</dbReference>
<gene>
    <name evidence="8" type="ORF">BEMITA_LOCUS13826</name>
</gene>
<evidence type="ECO:0000256" key="6">
    <source>
        <dbReference type="RuleBase" id="RU004475"/>
    </source>
</evidence>
<evidence type="ECO:0000313" key="8">
    <source>
        <dbReference type="EMBL" id="CAH0395663.1"/>
    </source>
</evidence>
<organism evidence="8 9">
    <name type="scientific">Bemisia tabaci</name>
    <name type="common">Sweetpotato whitefly</name>
    <name type="synonym">Aleurodes tabaci</name>
    <dbReference type="NCBI Taxonomy" id="7038"/>
    <lineage>
        <taxon>Eukaryota</taxon>
        <taxon>Metazoa</taxon>
        <taxon>Ecdysozoa</taxon>
        <taxon>Arthropoda</taxon>
        <taxon>Hexapoda</taxon>
        <taxon>Insecta</taxon>
        <taxon>Pterygota</taxon>
        <taxon>Neoptera</taxon>
        <taxon>Paraneoptera</taxon>
        <taxon>Hemiptera</taxon>
        <taxon>Sternorrhyncha</taxon>
        <taxon>Aleyrodoidea</taxon>
        <taxon>Aleyrodidae</taxon>
        <taxon>Aleyrodinae</taxon>
        <taxon>Bemisia</taxon>
    </lineage>
</organism>
<dbReference type="KEGG" id="btab:109034834"/>
<dbReference type="EMBL" id="OU963870">
    <property type="protein sequence ID" value="CAH0395663.1"/>
    <property type="molecule type" value="Genomic_DNA"/>
</dbReference>
<evidence type="ECO:0000256" key="4">
    <source>
        <dbReference type="ARBA" id="ARBA00043145"/>
    </source>
</evidence>
<dbReference type="Pfam" id="PF01073">
    <property type="entry name" value="3Beta_HSD"/>
    <property type="match status" value="1"/>
</dbReference>
<name>A0A9P0AJ06_BEMTA</name>
<sequence>MTALALNSVPQLLRAQAGPAISVAFYSDGKKIVLPSALKKGTGGRSSFNGIVATVFGANGFLGRVLCNRLGKVGTQLIIPFRCDAYNVRNLKLAGDLGQVLFQEEFDVRDEIAIYNALKYSNVVINLIGCDWETRNFKYRDVHVDAARRIARIAKETGVPRLIHVSSLNVAEKPQRAFLKNGSEFLKTKWEGEHAVLEEFPEATIFRPANIYGQDDSFLSHFQCLPRRTGKVLSLWKKGEETIKQPVYVGDVAQAIANAAQDPSSAGKIYQAVGPKRYYMSDLMDWTYWVMRRDPDIWGYRRWDLRFDPTVWARLWFFGRLYGNPVGHMITDKIERDSISDVIDKSLPTLEDLDIKLTDYELQVPWEVRPFRAFLYYDETPGEWPERSLPTVENA</sequence>
<proteinExistence type="inferred from homology"/>
<evidence type="ECO:0000313" key="9">
    <source>
        <dbReference type="Proteomes" id="UP001152759"/>
    </source>
</evidence>
<accession>A0A9P0AJ06</accession>
<dbReference type="GO" id="GO:0016616">
    <property type="term" value="F:oxidoreductase activity, acting on the CH-OH group of donors, NAD or NADP as acceptor"/>
    <property type="evidence" value="ECO:0007669"/>
    <property type="project" value="InterPro"/>
</dbReference>
<dbReference type="GO" id="GO:0006694">
    <property type="term" value="P:steroid biosynthetic process"/>
    <property type="evidence" value="ECO:0007669"/>
    <property type="project" value="InterPro"/>
</dbReference>
<dbReference type="PANTHER" id="PTHR12126">
    <property type="entry name" value="NADH-UBIQUINONE OXIDOREDUCTASE 39 KDA SUBUNIT-RELATED"/>
    <property type="match status" value="1"/>
</dbReference>
<evidence type="ECO:0000259" key="7">
    <source>
        <dbReference type="Pfam" id="PF01073"/>
    </source>
</evidence>
<dbReference type="Gene3D" id="3.40.50.720">
    <property type="entry name" value="NAD(P)-binding Rossmann-like Domain"/>
    <property type="match status" value="1"/>
</dbReference>
<feature type="domain" description="3-beta hydroxysteroid dehydrogenase/isomerase" evidence="7">
    <location>
        <begin position="55"/>
        <end position="289"/>
    </location>
</feature>